<keyword evidence="9" id="KW-0547">Nucleotide-binding</keyword>
<dbReference type="Proteomes" id="UP001165393">
    <property type="component" value="Unassembled WGS sequence"/>
</dbReference>
<keyword evidence="12 17" id="KW-1133">Transmembrane helix</keyword>
<evidence type="ECO:0000256" key="5">
    <source>
        <dbReference type="ARBA" id="ARBA00022475"/>
    </source>
</evidence>
<evidence type="ECO:0000256" key="14">
    <source>
        <dbReference type="ARBA" id="ARBA00023137"/>
    </source>
</evidence>
<feature type="coiled-coil region" evidence="16">
    <location>
        <begin position="359"/>
        <end position="386"/>
    </location>
</feature>
<feature type="domain" description="Tyrosine-protein kinase G-rich" evidence="20">
    <location>
        <begin position="400"/>
        <end position="470"/>
    </location>
</feature>
<proteinExistence type="inferred from homology"/>
<dbReference type="NCBIfam" id="TIGR01007">
    <property type="entry name" value="eps_fam"/>
    <property type="match status" value="1"/>
</dbReference>
<keyword evidence="11" id="KW-0067">ATP-binding</keyword>
<keyword evidence="10" id="KW-0418">Kinase</keyword>
<evidence type="ECO:0000256" key="16">
    <source>
        <dbReference type="SAM" id="Coils"/>
    </source>
</evidence>
<keyword evidence="13 17" id="KW-0472">Membrane</keyword>
<keyword evidence="22" id="KW-1185">Reference proteome</keyword>
<dbReference type="InterPro" id="IPR025669">
    <property type="entry name" value="AAA_dom"/>
</dbReference>
<protein>
    <recommendedName>
        <fullName evidence="4">non-specific protein-tyrosine kinase</fullName>
        <ecNumber evidence="4">2.7.10.2</ecNumber>
    </recommendedName>
</protein>
<dbReference type="GO" id="GO:0005524">
    <property type="term" value="F:ATP binding"/>
    <property type="evidence" value="ECO:0007669"/>
    <property type="project" value="UniProtKB-KW"/>
</dbReference>
<keyword evidence="8 17" id="KW-0812">Transmembrane</keyword>
<dbReference type="Pfam" id="PF13614">
    <property type="entry name" value="AAA_31"/>
    <property type="match status" value="1"/>
</dbReference>
<dbReference type="GO" id="GO:0004715">
    <property type="term" value="F:non-membrane spanning protein tyrosine kinase activity"/>
    <property type="evidence" value="ECO:0007669"/>
    <property type="project" value="UniProtKB-EC"/>
</dbReference>
<keyword evidence="6" id="KW-0997">Cell inner membrane</keyword>
<comment type="caution">
    <text evidence="21">The sequence shown here is derived from an EMBL/GenBank/DDBJ whole genome shotgun (WGS) entry which is preliminary data.</text>
</comment>
<evidence type="ECO:0000256" key="9">
    <source>
        <dbReference type="ARBA" id="ARBA00022741"/>
    </source>
</evidence>
<dbReference type="InterPro" id="IPR027417">
    <property type="entry name" value="P-loop_NTPase"/>
</dbReference>
<gene>
    <name evidence="21" type="ORF">NAF29_00835</name>
</gene>
<evidence type="ECO:0000256" key="11">
    <source>
        <dbReference type="ARBA" id="ARBA00022840"/>
    </source>
</evidence>
<feature type="domain" description="AAA" evidence="19">
    <location>
        <begin position="540"/>
        <end position="684"/>
    </location>
</feature>
<evidence type="ECO:0000256" key="6">
    <source>
        <dbReference type="ARBA" id="ARBA00022519"/>
    </source>
</evidence>
<reference evidence="21 22" key="1">
    <citation type="journal article" date="2013" name="Antonie Van Leeuwenhoek">
        <title>Echinimonas agarilytica gen. nov., sp. nov., a new gammaproteobacterium isolated from the sea urchin Strongylocentrotus intermedius.</title>
        <authorList>
            <person name="Nedashkovskaya O.I."/>
            <person name="Stenkova A.M."/>
            <person name="Zhukova N.V."/>
            <person name="Van Trappen S."/>
            <person name="Lee J.S."/>
            <person name="Kim S.B."/>
        </authorList>
    </citation>
    <scope>NUCLEOTIDE SEQUENCE [LARGE SCALE GENOMIC DNA]</scope>
    <source>
        <strain evidence="21 22">KMM 6351</strain>
    </source>
</reference>
<evidence type="ECO:0000256" key="2">
    <source>
        <dbReference type="ARBA" id="ARBA00007316"/>
    </source>
</evidence>
<evidence type="ECO:0000313" key="22">
    <source>
        <dbReference type="Proteomes" id="UP001165393"/>
    </source>
</evidence>
<name>A0AA42B5Z0_9GAMM</name>
<evidence type="ECO:0000256" key="12">
    <source>
        <dbReference type="ARBA" id="ARBA00022989"/>
    </source>
</evidence>
<evidence type="ECO:0000259" key="19">
    <source>
        <dbReference type="Pfam" id="PF13614"/>
    </source>
</evidence>
<evidence type="ECO:0000256" key="4">
    <source>
        <dbReference type="ARBA" id="ARBA00011903"/>
    </source>
</evidence>
<dbReference type="GO" id="GO:0005886">
    <property type="term" value="C:plasma membrane"/>
    <property type="evidence" value="ECO:0007669"/>
    <property type="project" value="UniProtKB-SubCell"/>
</dbReference>
<dbReference type="PANTHER" id="PTHR32309:SF13">
    <property type="entry name" value="FERRIC ENTEROBACTIN TRANSPORT PROTEIN FEPE"/>
    <property type="match status" value="1"/>
</dbReference>
<organism evidence="21 22">
    <name type="scientific">Echinimonas agarilytica</name>
    <dbReference type="NCBI Taxonomy" id="1215918"/>
    <lineage>
        <taxon>Bacteria</taxon>
        <taxon>Pseudomonadati</taxon>
        <taxon>Pseudomonadota</taxon>
        <taxon>Gammaproteobacteria</taxon>
        <taxon>Alteromonadales</taxon>
        <taxon>Echinimonadaceae</taxon>
        <taxon>Echinimonas</taxon>
    </lineage>
</organism>
<sequence length="750" mass="84053">MTQTPPPNHLHSASATAQEDEIDLRALLVVIFSYKWHIAFFCALSLFAASYVAGTIKPTYRSSATLLLNTKEAQTVSIDEVYGLDSGRSEYFQTQFEIIKSRSLANKVIARLDLPSHDEFSLAPKSTFINRIKSKVKAWLDAAPQAPPPELPDYAKAQLQTNIFMSKLAVSPIAGTQIVTISFDSHDPELAALVVNTLGDIFIESHFSDKLGMTQKASGWLRLQLNELTVALRESELKLQTFREHNNLIDTQGIDTLSSQELNELTTQLSQARQVRTEAKAVIRLLELTGKTDVGRLMSMPAISKHQLILDIKRDENNVINQLAELSKRYGPKHNRIIATKARLKELQANLSKRVTALVAGIEQDYQSAINNEKALQKELEFVKGQFQGLAKVDAEYRVLHREVQTNRELYDTFLTRIKEMDLVDDFEEFHARFNDRAEIPLSPIKPKKALIVVLAGLLSGMVAVMTVLLFEGLSERIKTEDDLSLFGTPIIAIIPKISIKRKATFPIYAFFDAKYHTFSEAFRTLRSNYILANAKRLINVVAITSTEPGEGKTATATNMSFSLAQVEKVLLIEADMRRPTLAQSFSMQDNHPGLSNLLRGTHRFSKCIFKDSASGLDVIPAGERVANPLELLTGKHFKALLKRLSQHYDRIVIDTPPAHVVSDAMVVSNIADSIIYVVRANHVKRSKIATAFHRLKKLGIPIDGLVLNQVPEKEFKRYYGYQYDGYYNAATPLPVKTVPKKMKQPNRVA</sequence>
<dbReference type="Gene3D" id="3.40.50.300">
    <property type="entry name" value="P-loop containing nucleotide triphosphate hydrolases"/>
    <property type="match status" value="1"/>
</dbReference>
<comment type="catalytic activity">
    <reaction evidence="15">
        <text>L-tyrosyl-[protein] + ATP = O-phospho-L-tyrosyl-[protein] + ADP + H(+)</text>
        <dbReference type="Rhea" id="RHEA:10596"/>
        <dbReference type="Rhea" id="RHEA-COMP:10136"/>
        <dbReference type="Rhea" id="RHEA-COMP:20101"/>
        <dbReference type="ChEBI" id="CHEBI:15378"/>
        <dbReference type="ChEBI" id="CHEBI:30616"/>
        <dbReference type="ChEBI" id="CHEBI:46858"/>
        <dbReference type="ChEBI" id="CHEBI:61978"/>
        <dbReference type="ChEBI" id="CHEBI:456216"/>
        <dbReference type="EC" id="2.7.10.2"/>
    </reaction>
</comment>
<dbReference type="CDD" id="cd05387">
    <property type="entry name" value="BY-kinase"/>
    <property type="match status" value="1"/>
</dbReference>
<keyword evidence="5" id="KW-1003">Cell membrane</keyword>
<evidence type="ECO:0000256" key="7">
    <source>
        <dbReference type="ARBA" id="ARBA00022679"/>
    </source>
</evidence>
<dbReference type="RefSeq" id="WP_251259540.1">
    <property type="nucleotide sequence ID" value="NZ_JAMQGP010000001.1"/>
</dbReference>
<evidence type="ECO:0000256" key="10">
    <source>
        <dbReference type="ARBA" id="ARBA00022777"/>
    </source>
</evidence>
<evidence type="ECO:0000256" key="13">
    <source>
        <dbReference type="ARBA" id="ARBA00023136"/>
    </source>
</evidence>
<evidence type="ECO:0000259" key="18">
    <source>
        <dbReference type="Pfam" id="PF02706"/>
    </source>
</evidence>
<dbReference type="Pfam" id="PF02706">
    <property type="entry name" value="Wzz"/>
    <property type="match status" value="1"/>
</dbReference>
<dbReference type="InterPro" id="IPR005702">
    <property type="entry name" value="Wzc-like_C"/>
</dbReference>
<evidence type="ECO:0000259" key="20">
    <source>
        <dbReference type="Pfam" id="PF13807"/>
    </source>
</evidence>
<dbReference type="SUPFAM" id="SSF52540">
    <property type="entry name" value="P-loop containing nucleoside triphosphate hydrolases"/>
    <property type="match status" value="1"/>
</dbReference>
<dbReference type="Pfam" id="PF13807">
    <property type="entry name" value="GNVR"/>
    <property type="match status" value="1"/>
</dbReference>
<dbReference type="InterPro" id="IPR003856">
    <property type="entry name" value="LPS_length_determ_N"/>
</dbReference>
<comment type="subcellular location">
    <subcellularLocation>
        <location evidence="1">Cell inner membrane</location>
        <topology evidence="1">Multi-pass membrane protein</topology>
    </subcellularLocation>
</comment>
<feature type="transmembrane region" description="Helical" evidence="17">
    <location>
        <begin position="450"/>
        <end position="471"/>
    </location>
</feature>
<dbReference type="EC" id="2.7.10.2" evidence="4"/>
<dbReference type="PANTHER" id="PTHR32309">
    <property type="entry name" value="TYROSINE-PROTEIN KINASE"/>
    <property type="match status" value="1"/>
</dbReference>
<comment type="similarity">
    <text evidence="2">Belongs to the CpsD/CapB family.</text>
</comment>
<dbReference type="EMBL" id="JAMQGP010000001">
    <property type="protein sequence ID" value="MCM2678217.1"/>
    <property type="molecule type" value="Genomic_DNA"/>
</dbReference>
<evidence type="ECO:0000313" key="21">
    <source>
        <dbReference type="EMBL" id="MCM2678217.1"/>
    </source>
</evidence>
<dbReference type="InterPro" id="IPR032807">
    <property type="entry name" value="GNVR"/>
</dbReference>
<evidence type="ECO:0000256" key="1">
    <source>
        <dbReference type="ARBA" id="ARBA00004429"/>
    </source>
</evidence>
<evidence type="ECO:0000256" key="15">
    <source>
        <dbReference type="ARBA" id="ARBA00051245"/>
    </source>
</evidence>
<comment type="similarity">
    <text evidence="3">Belongs to the etk/wzc family.</text>
</comment>
<keyword evidence="14" id="KW-0829">Tyrosine-protein kinase</keyword>
<feature type="domain" description="Polysaccharide chain length determinant N-terminal" evidence="18">
    <location>
        <begin position="20"/>
        <end position="111"/>
    </location>
</feature>
<feature type="transmembrane region" description="Helical" evidence="17">
    <location>
        <begin position="34"/>
        <end position="53"/>
    </location>
</feature>
<evidence type="ECO:0000256" key="3">
    <source>
        <dbReference type="ARBA" id="ARBA00008883"/>
    </source>
</evidence>
<dbReference type="InterPro" id="IPR050445">
    <property type="entry name" value="Bact_polysacc_biosynth/exp"/>
</dbReference>
<evidence type="ECO:0000256" key="8">
    <source>
        <dbReference type="ARBA" id="ARBA00022692"/>
    </source>
</evidence>
<evidence type="ECO:0000256" key="17">
    <source>
        <dbReference type="SAM" id="Phobius"/>
    </source>
</evidence>
<keyword evidence="16" id="KW-0175">Coiled coil</keyword>
<dbReference type="AlphaFoldDB" id="A0AA42B5Z0"/>
<keyword evidence="7" id="KW-0808">Transferase</keyword>
<accession>A0AA42B5Z0</accession>